<sequence length="62" mass="7248">MGETMGHGEQHAESLPRPRSPQRTNHHIPPTEPFDITSSRSSRSDTLEERRKENEPFHFPQR</sequence>
<dbReference type="Proteomes" id="UP000681720">
    <property type="component" value="Unassembled WGS sequence"/>
</dbReference>
<dbReference type="EMBL" id="CAJOBJ010383206">
    <property type="protein sequence ID" value="CAF5228156.1"/>
    <property type="molecule type" value="Genomic_DNA"/>
</dbReference>
<comment type="caution">
    <text evidence="2">The sequence shown here is derived from an EMBL/GenBank/DDBJ whole genome shotgun (WGS) entry which is preliminary data.</text>
</comment>
<evidence type="ECO:0000256" key="1">
    <source>
        <dbReference type="SAM" id="MobiDB-lite"/>
    </source>
</evidence>
<feature type="non-terminal residue" evidence="2">
    <location>
        <position position="62"/>
    </location>
</feature>
<accession>A0A8S3GQ63</accession>
<feature type="compositionally biased region" description="Basic and acidic residues" evidence="1">
    <location>
        <begin position="1"/>
        <end position="16"/>
    </location>
</feature>
<organism evidence="2 4">
    <name type="scientific">Rotaria magnacalcarata</name>
    <dbReference type="NCBI Taxonomy" id="392030"/>
    <lineage>
        <taxon>Eukaryota</taxon>
        <taxon>Metazoa</taxon>
        <taxon>Spiralia</taxon>
        <taxon>Gnathifera</taxon>
        <taxon>Rotifera</taxon>
        <taxon>Eurotatoria</taxon>
        <taxon>Bdelloidea</taxon>
        <taxon>Philodinida</taxon>
        <taxon>Philodinidae</taxon>
        <taxon>Rotaria</taxon>
    </lineage>
</organism>
<gene>
    <name evidence="2" type="ORF">BYL167_LOCUS76278</name>
    <name evidence="3" type="ORF">GIL414_LOCUS88008</name>
</gene>
<reference evidence="2" key="1">
    <citation type="submission" date="2021-02" db="EMBL/GenBank/DDBJ databases">
        <authorList>
            <person name="Nowell W R."/>
        </authorList>
    </citation>
    <scope>NUCLEOTIDE SEQUENCE</scope>
</reference>
<dbReference type="EMBL" id="CAJOBH010274761">
    <property type="protein sequence ID" value="CAF5167322.1"/>
    <property type="molecule type" value="Genomic_DNA"/>
</dbReference>
<evidence type="ECO:0000313" key="2">
    <source>
        <dbReference type="EMBL" id="CAF5167322.1"/>
    </source>
</evidence>
<evidence type="ECO:0000313" key="3">
    <source>
        <dbReference type="EMBL" id="CAF5228156.1"/>
    </source>
</evidence>
<dbReference type="AlphaFoldDB" id="A0A8S3GQ63"/>
<protein>
    <submittedName>
        <fullName evidence="2">Uncharacterized protein</fullName>
    </submittedName>
</protein>
<feature type="region of interest" description="Disordered" evidence="1">
    <location>
        <begin position="1"/>
        <end position="62"/>
    </location>
</feature>
<evidence type="ECO:0000313" key="4">
    <source>
        <dbReference type="Proteomes" id="UP000681967"/>
    </source>
</evidence>
<proteinExistence type="predicted"/>
<name>A0A8S3GQ63_9BILA</name>
<dbReference type="Proteomes" id="UP000681967">
    <property type="component" value="Unassembled WGS sequence"/>
</dbReference>
<feature type="compositionally biased region" description="Basic and acidic residues" evidence="1">
    <location>
        <begin position="42"/>
        <end position="56"/>
    </location>
</feature>